<dbReference type="InterPro" id="IPR027038">
    <property type="entry name" value="RanGap"/>
</dbReference>
<evidence type="ECO:0000256" key="1">
    <source>
        <dbReference type="ARBA" id="ARBA00022614"/>
    </source>
</evidence>
<evidence type="ECO:0000313" key="5">
    <source>
        <dbReference type="EMBL" id="KAG7379165.1"/>
    </source>
</evidence>
<dbReference type="AlphaFoldDB" id="A0A8T1VDK3"/>
<dbReference type="GO" id="GO:0006913">
    <property type="term" value="P:nucleocytoplasmic transport"/>
    <property type="evidence" value="ECO:0007669"/>
    <property type="project" value="TreeGrafter"/>
</dbReference>
<accession>A0A8T1VDK3</accession>
<feature type="compositionally biased region" description="Basic residues" evidence="4">
    <location>
        <begin position="124"/>
        <end position="133"/>
    </location>
</feature>
<dbReference type="Proteomes" id="UP000694044">
    <property type="component" value="Unassembled WGS sequence"/>
</dbReference>
<comment type="caution">
    <text evidence="5">The sequence shown here is derived from an EMBL/GenBank/DDBJ whole genome shotgun (WGS) entry which is preliminary data.</text>
</comment>
<feature type="region of interest" description="Disordered" evidence="4">
    <location>
        <begin position="56"/>
        <end position="75"/>
    </location>
</feature>
<keyword evidence="3" id="KW-0175">Coiled coil</keyword>
<name>A0A8T1VDK3_9STRA</name>
<keyword evidence="1" id="KW-0433">Leucine-rich repeat</keyword>
<proteinExistence type="predicted"/>
<feature type="region of interest" description="Disordered" evidence="4">
    <location>
        <begin position="1"/>
        <end position="24"/>
    </location>
</feature>
<dbReference type="EMBL" id="JAGDFM010000367">
    <property type="protein sequence ID" value="KAG7379165.1"/>
    <property type="molecule type" value="Genomic_DNA"/>
</dbReference>
<gene>
    <name evidence="5" type="ORF">PHYPSEUDO_008916</name>
</gene>
<dbReference type="GO" id="GO:0005096">
    <property type="term" value="F:GTPase activator activity"/>
    <property type="evidence" value="ECO:0007669"/>
    <property type="project" value="InterPro"/>
</dbReference>
<evidence type="ECO:0000256" key="3">
    <source>
        <dbReference type="SAM" id="Coils"/>
    </source>
</evidence>
<feature type="region of interest" description="Disordered" evidence="4">
    <location>
        <begin position="85"/>
        <end position="137"/>
    </location>
</feature>
<dbReference type="GO" id="GO:0005634">
    <property type="term" value="C:nucleus"/>
    <property type="evidence" value="ECO:0007669"/>
    <property type="project" value="TreeGrafter"/>
</dbReference>
<dbReference type="GO" id="GO:0005829">
    <property type="term" value="C:cytosol"/>
    <property type="evidence" value="ECO:0007669"/>
    <property type="project" value="TreeGrafter"/>
</dbReference>
<dbReference type="OrthoDB" id="120976at2759"/>
<evidence type="ECO:0000256" key="2">
    <source>
        <dbReference type="ARBA" id="ARBA00022737"/>
    </source>
</evidence>
<organism evidence="5 6">
    <name type="scientific">Phytophthora pseudosyringae</name>
    <dbReference type="NCBI Taxonomy" id="221518"/>
    <lineage>
        <taxon>Eukaryota</taxon>
        <taxon>Sar</taxon>
        <taxon>Stramenopiles</taxon>
        <taxon>Oomycota</taxon>
        <taxon>Peronosporomycetes</taxon>
        <taxon>Peronosporales</taxon>
        <taxon>Peronosporaceae</taxon>
        <taxon>Phytophthora</taxon>
    </lineage>
</organism>
<dbReference type="GO" id="GO:0048471">
    <property type="term" value="C:perinuclear region of cytoplasm"/>
    <property type="evidence" value="ECO:0007669"/>
    <property type="project" value="TreeGrafter"/>
</dbReference>
<evidence type="ECO:0000256" key="4">
    <source>
        <dbReference type="SAM" id="MobiDB-lite"/>
    </source>
</evidence>
<evidence type="ECO:0000313" key="6">
    <source>
        <dbReference type="Proteomes" id="UP000694044"/>
    </source>
</evidence>
<feature type="compositionally biased region" description="Acidic residues" evidence="4">
    <location>
        <begin position="99"/>
        <end position="114"/>
    </location>
</feature>
<reference evidence="5" key="1">
    <citation type="submission" date="2021-02" db="EMBL/GenBank/DDBJ databases">
        <authorList>
            <person name="Palmer J.M."/>
        </authorList>
    </citation>
    <scope>NUCLEOTIDE SEQUENCE</scope>
    <source>
        <strain evidence="5">SCRP734</strain>
    </source>
</reference>
<sequence>MVKPWIPSRSKAKKDAPSSPPAATTRIGFRALGASAFGTNSLASLRQRIVRRPKPAAITAAQPQNEAPVAPAAAQCAPTVPVSTLATKQPTAPKPPPGSDDEGSDASEEGDEVDLNSVDGGAKAPKKNTKTSKRPSLGFNRWVPKLLNPVEKHRDRVHRKKKTFVFSAHKRPPTLFTDARPPYVVLLARVLEFLDPFEPARVTAYVNKSTAASVRAFYELYCPPPRPRRYLVSRLLENRQSKLTTKVMELLPIDDRVRASASCWSFFEASNALPLEFNGVRAAQAFLARYEFPRTARIHTRFKKTPALMFNEASAEDVVNIIQVLERGGDGEDDSDCFAAVQEISLRKVTGLSASKGKFFEQLLQTLFMGHVSSRLHAIELTELKLQDLQFKHLARLWRDARFPTLRRLSLATNAFSSRFVRDWSWSFENERFLKLEEIDVSNAEMTNQDLQRFIACLSTTPALRILTLSQNLCSFATVQKLREQIESRALQHLRELHCVAITADAVVIGNLLEVFQVNPPCCPQLFALDVSGNPLSSPKAATQLARVFNSNPQLSSGWPELTTLNISSMQLGDEGFRALATALLQGQATRIQHLDVSDNGIRSSIDSFARALAAGKLPCLRSLALADNELGALEFEVLSSTLATNCCPRLQDLDLSANFARGEGLARFCSFLLSPPARNLWSLDLNNNEIPHRGLLRLNETLARGNCKQLHELNLSRNSELKAVVLFLDLIRGGGLPSLTVLQIGYAQSRSEGYDLVRDTLSRRSVQERRRLKQLRFEEKLLAIRDENDAKAERDQMRCRRQTQRLREVYDRLENEADRALRRRKQLKKSSQLHIHQEIMRQKQQRAHERLCRQLDLDVHVAQ</sequence>
<dbReference type="SMART" id="SM00368">
    <property type="entry name" value="LRR_RI"/>
    <property type="match status" value="6"/>
</dbReference>
<dbReference type="PANTHER" id="PTHR24113">
    <property type="entry name" value="RAN GTPASE-ACTIVATING PROTEIN 1"/>
    <property type="match status" value="1"/>
</dbReference>
<dbReference type="GO" id="GO:0031267">
    <property type="term" value="F:small GTPase binding"/>
    <property type="evidence" value="ECO:0007669"/>
    <property type="project" value="TreeGrafter"/>
</dbReference>
<feature type="coiled-coil region" evidence="3">
    <location>
        <begin position="797"/>
        <end position="831"/>
    </location>
</feature>
<keyword evidence="2" id="KW-0677">Repeat</keyword>
<protein>
    <submittedName>
        <fullName evidence="5">Uncharacterized protein</fullName>
    </submittedName>
</protein>
<keyword evidence="6" id="KW-1185">Reference proteome</keyword>
<feature type="compositionally biased region" description="Low complexity" evidence="4">
    <location>
        <begin position="60"/>
        <end position="75"/>
    </location>
</feature>
<dbReference type="PANTHER" id="PTHR24113:SF12">
    <property type="entry name" value="RAN GTPASE-ACTIVATING PROTEIN 1"/>
    <property type="match status" value="1"/>
</dbReference>